<evidence type="ECO:0000256" key="2">
    <source>
        <dbReference type="ARBA" id="ARBA00004651"/>
    </source>
</evidence>
<dbReference type="InterPro" id="IPR003594">
    <property type="entry name" value="HATPase_dom"/>
</dbReference>
<dbReference type="CDD" id="cd06225">
    <property type="entry name" value="HAMP"/>
    <property type="match status" value="1"/>
</dbReference>
<evidence type="ECO:0000256" key="6">
    <source>
        <dbReference type="ARBA" id="ARBA00022679"/>
    </source>
</evidence>
<dbReference type="Gene3D" id="6.10.340.10">
    <property type="match status" value="1"/>
</dbReference>
<dbReference type="SUPFAM" id="SSF158472">
    <property type="entry name" value="HAMP domain-like"/>
    <property type="match status" value="1"/>
</dbReference>
<dbReference type="InterPro" id="IPR036097">
    <property type="entry name" value="HisK_dim/P_sf"/>
</dbReference>
<dbReference type="InterPro" id="IPR003660">
    <property type="entry name" value="HAMP_dom"/>
</dbReference>
<feature type="domain" description="HAMP" evidence="12">
    <location>
        <begin position="176"/>
        <end position="228"/>
    </location>
</feature>
<evidence type="ECO:0000256" key="3">
    <source>
        <dbReference type="ARBA" id="ARBA00012438"/>
    </source>
</evidence>
<dbReference type="InterPro" id="IPR036890">
    <property type="entry name" value="HATPase_C_sf"/>
</dbReference>
<evidence type="ECO:0000256" key="1">
    <source>
        <dbReference type="ARBA" id="ARBA00000085"/>
    </source>
</evidence>
<keyword evidence="8 13" id="KW-0418">Kinase</keyword>
<reference evidence="13 14" key="1">
    <citation type="journal article" date="2015" name="Antimicrob. Agents Chemother.">
        <title>Whole-Genome Sequencing Identifies Emergence of a Quinolone Resistance Mutation in a Case of Stenotrophomonas maltophilia Bacteremia.</title>
        <authorList>
            <person name="Pak T.R."/>
            <person name="Altman D.R."/>
            <person name="Attie O."/>
            <person name="Sebra R."/>
            <person name="Hamula C.L."/>
            <person name="Lewis M."/>
            <person name="Deikus G."/>
            <person name="Newman L.C."/>
            <person name="Fang G."/>
            <person name="Hand J."/>
            <person name="Papel G."/>
            <person name="Wallach F."/>
            <person name="Schadt E.E."/>
            <person name="Huprikar S."/>
            <person name="van Bakel H."/>
            <person name="Kasarskis A."/>
            <person name="Bashir A."/>
        </authorList>
    </citation>
    <scope>NUCLEOTIDE SEQUENCE [LARGE SCALE GENOMIC DNA]</scope>
    <source>
        <strain evidence="13 14">ISMMS6</strain>
    </source>
</reference>
<dbReference type="CDD" id="cd00082">
    <property type="entry name" value="HisKA"/>
    <property type="match status" value="1"/>
</dbReference>
<keyword evidence="4" id="KW-1003">Cell membrane</keyword>
<dbReference type="PROSITE" id="PS50109">
    <property type="entry name" value="HIS_KIN"/>
    <property type="match status" value="1"/>
</dbReference>
<evidence type="ECO:0000259" key="12">
    <source>
        <dbReference type="PROSITE" id="PS50885"/>
    </source>
</evidence>
<feature type="transmembrane region" description="Helical" evidence="10">
    <location>
        <begin position="15"/>
        <end position="37"/>
    </location>
</feature>
<organism evidence="13 14">
    <name type="scientific">Stenotrophomonas maltophilia</name>
    <name type="common">Pseudomonas maltophilia</name>
    <name type="synonym">Xanthomonas maltophilia</name>
    <dbReference type="NCBI Taxonomy" id="40324"/>
    <lineage>
        <taxon>Bacteria</taxon>
        <taxon>Pseudomonadati</taxon>
        <taxon>Pseudomonadota</taxon>
        <taxon>Gammaproteobacteria</taxon>
        <taxon>Lysobacterales</taxon>
        <taxon>Lysobacteraceae</taxon>
        <taxon>Stenotrophomonas</taxon>
        <taxon>Stenotrophomonas maltophilia group</taxon>
    </lineage>
</organism>
<dbReference type="PANTHER" id="PTHR44936">
    <property type="entry name" value="SENSOR PROTEIN CREC"/>
    <property type="match status" value="1"/>
</dbReference>
<dbReference type="Pfam" id="PF02518">
    <property type="entry name" value="HATPase_c"/>
    <property type="match status" value="1"/>
</dbReference>
<dbReference type="InterPro" id="IPR003661">
    <property type="entry name" value="HisK_dim/P_dom"/>
</dbReference>
<dbReference type="InterPro" id="IPR004358">
    <property type="entry name" value="Sig_transdc_His_kin-like_C"/>
</dbReference>
<evidence type="ECO:0000313" key="14">
    <source>
        <dbReference type="Proteomes" id="UP000037632"/>
    </source>
</evidence>
<evidence type="ECO:0000313" key="13">
    <source>
        <dbReference type="EMBL" id="KOO84671.1"/>
    </source>
</evidence>
<gene>
    <name evidence="13" type="ORF">VL23_11465</name>
</gene>
<dbReference type="SMART" id="SM00388">
    <property type="entry name" value="HisKA"/>
    <property type="match status" value="1"/>
</dbReference>
<feature type="transmembrane region" description="Helical" evidence="10">
    <location>
        <begin position="151"/>
        <end position="175"/>
    </location>
</feature>
<evidence type="ECO:0000259" key="11">
    <source>
        <dbReference type="PROSITE" id="PS50109"/>
    </source>
</evidence>
<dbReference type="GO" id="GO:0005886">
    <property type="term" value="C:plasma membrane"/>
    <property type="evidence" value="ECO:0007669"/>
    <property type="project" value="UniProtKB-SubCell"/>
</dbReference>
<dbReference type="PROSITE" id="PS50885">
    <property type="entry name" value="HAMP"/>
    <property type="match status" value="1"/>
</dbReference>
<comment type="catalytic activity">
    <reaction evidence="1">
        <text>ATP + protein L-histidine = ADP + protein N-phospho-L-histidine.</text>
        <dbReference type="EC" id="2.7.13.3"/>
    </reaction>
</comment>
<keyword evidence="10" id="KW-1133">Transmembrane helix</keyword>
<dbReference type="PRINTS" id="PR00344">
    <property type="entry name" value="BCTRLSENSOR"/>
</dbReference>
<evidence type="ECO:0000256" key="8">
    <source>
        <dbReference type="ARBA" id="ARBA00022777"/>
    </source>
</evidence>
<keyword evidence="7" id="KW-0547">Nucleotide-binding</keyword>
<dbReference type="GO" id="GO:0000155">
    <property type="term" value="F:phosphorelay sensor kinase activity"/>
    <property type="evidence" value="ECO:0007669"/>
    <property type="project" value="InterPro"/>
</dbReference>
<dbReference type="GO" id="GO:0005524">
    <property type="term" value="F:ATP binding"/>
    <property type="evidence" value="ECO:0007669"/>
    <property type="project" value="UniProtKB-KW"/>
</dbReference>
<dbReference type="Pfam" id="PF00512">
    <property type="entry name" value="HisKA"/>
    <property type="match status" value="1"/>
</dbReference>
<evidence type="ECO:0000256" key="9">
    <source>
        <dbReference type="ARBA" id="ARBA00022840"/>
    </source>
</evidence>
<dbReference type="SMART" id="SM00304">
    <property type="entry name" value="HAMP"/>
    <property type="match status" value="1"/>
</dbReference>
<evidence type="ECO:0000256" key="10">
    <source>
        <dbReference type="SAM" id="Phobius"/>
    </source>
</evidence>
<keyword evidence="10" id="KW-0812">Transmembrane</keyword>
<dbReference type="PANTHER" id="PTHR44936:SF10">
    <property type="entry name" value="SENSOR PROTEIN RSTB"/>
    <property type="match status" value="1"/>
</dbReference>
<evidence type="ECO:0000256" key="5">
    <source>
        <dbReference type="ARBA" id="ARBA00022553"/>
    </source>
</evidence>
<keyword evidence="9" id="KW-0067">ATP-binding</keyword>
<keyword evidence="10" id="KW-0472">Membrane</keyword>
<dbReference type="Gene3D" id="1.10.287.130">
    <property type="match status" value="1"/>
</dbReference>
<dbReference type="SUPFAM" id="SSF47384">
    <property type="entry name" value="Homodimeric domain of signal transducing histidine kinase"/>
    <property type="match status" value="1"/>
</dbReference>
<dbReference type="Pfam" id="PF00672">
    <property type="entry name" value="HAMP"/>
    <property type="match status" value="1"/>
</dbReference>
<dbReference type="RefSeq" id="WP_053462621.1">
    <property type="nucleotide sequence ID" value="NZ_JZIW01000001.1"/>
</dbReference>
<proteinExistence type="predicted"/>
<feature type="domain" description="Histidine kinase" evidence="11">
    <location>
        <begin position="236"/>
        <end position="440"/>
    </location>
</feature>
<accession>A0AB34TN62</accession>
<comment type="subcellular location">
    <subcellularLocation>
        <location evidence="2">Cell membrane</location>
        <topology evidence="2">Multi-pass membrane protein</topology>
    </subcellularLocation>
</comment>
<dbReference type="EC" id="2.7.13.3" evidence="3"/>
<dbReference type="Proteomes" id="UP000037632">
    <property type="component" value="Unassembled WGS sequence"/>
</dbReference>
<dbReference type="Gene3D" id="3.30.565.10">
    <property type="entry name" value="Histidine kinase-like ATPase, C-terminal domain"/>
    <property type="match status" value="1"/>
</dbReference>
<dbReference type="SUPFAM" id="SSF55874">
    <property type="entry name" value="ATPase domain of HSP90 chaperone/DNA topoisomerase II/histidine kinase"/>
    <property type="match status" value="1"/>
</dbReference>
<evidence type="ECO:0000256" key="4">
    <source>
        <dbReference type="ARBA" id="ARBA00022475"/>
    </source>
</evidence>
<protein>
    <recommendedName>
        <fullName evidence="3">histidine kinase</fullName>
        <ecNumber evidence="3">2.7.13.3</ecNumber>
    </recommendedName>
</protein>
<dbReference type="SMART" id="SM00387">
    <property type="entry name" value="HATPase_c"/>
    <property type="match status" value="1"/>
</dbReference>
<dbReference type="AlphaFoldDB" id="A0AB34TN62"/>
<keyword evidence="6" id="KW-0808">Transferase</keyword>
<dbReference type="InterPro" id="IPR005467">
    <property type="entry name" value="His_kinase_dom"/>
</dbReference>
<comment type="caution">
    <text evidence="13">The sequence shown here is derived from an EMBL/GenBank/DDBJ whole genome shotgun (WGS) entry which is preliminary data.</text>
</comment>
<sequence length="450" mass="49344">MTRTPSAMRGHAFHFLRYGIGFLLAHLLLIVLGLWAWDALLEDRTEAGLQAEMRGTQALLQHRFAETPREQWPALARELDADFAYALRLVPLAEAAKALPASQRPPFNNGRVQIDLEHMRSLQRIGDSDYAVMLGPLDEALPDEGWQDSEVSGVAILLLILMVAVAVALPMYVMVYRLWRDVSQLAQAARRMRDGQLDTRAPRAGTALVRPLANAFNHMAEQLQQLLESQRVLAQAVAHEVRTPLARMRFGLAELEDSALDDVQRDALGGLRTDVDRLQHLTDAGVEYAALGRCHQLTRQRLQLAALVRGVVAQFAPLPMPVQQALSPVGLVNVNRHMLELALRNLLGNALRYARRQIRIASTVNDGWLCVQVEDDGPGIAPELRGQVLQPYVRLDPGSPGFGLGLALVQVVADKHGGHVEVTDSELGGACIRLHLPLESGGSAEGEAAC</sequence>
<dbReference type="EMBL" id="JZIW01000001">
    <property type="protein sequence ID" value="KOO84671.1"/>
    <property type="molecule type" value="Genomic_DNA"/>
</dbReference>
<dbReference type="InterPro" id="IPR050980">
    <property type="entry name" value="2C_sensor_his_kinase"/>
</dbReference>
<name>A0AB34TN62_STEMA</name>
<evidence type="ECO:0000256" key="7">
    <source>
        <dbReference type="ARBA" id="ARBA00022741"/>
    </source>
</evidence>
<keyword evidence="5" id="KW-0597">Phosphoprotein</keyword>